<dbReference type="RefSeq" id="WP_378110182.1">
    <property type="nucleotide sequence ID" value="NZ_JBHSNC010000009.1"/>
</dbReference>
<accession>A0ABW0QUA4</accession>
<evidence type="ECO:0000313" key="1">
    <source>
        <dbReference type="EMBL" id="MFC5528350.1"/>
    </source>
</evidence>
<reference evidence="2" key="1">
    <citation type="journal article" date="2019" name="Int. J. Syst. Evol. Microbiol.">
        <title>The Global Catalogue of Microorganisms (GCM) 10K type strain sequencing project: providing services to taxonomists for standard genome sequencing and annotation.</title>
        <authorList>
            <consortium name="The Broad Institute Genomics Platform"/>
            <consortium name="The Broad Institute Genome Sequencing Center for Infectious Disease"/>
            <person name="Wu L."/>
            <person name="Ma J."/>
        </authorList>
    </citation>
    <scope>NUCLEOTIDE SEQUENCE [LARGE SCALE GENOMIC DNA]</scope>
    <source>
        <strain evidence="2">CGMCC 1.18578</strain>
    </source>
</reference>
<name>A0ABW0QUA4_9BACL</name>
<protein>
    <submittedName>
        <fullName evidence="1">Uncharacterized protein</fullName>
    </submittedName>
</protein>
<organism evidence="1 2">
    <name type="scientific">Cohnella yongneupensis</name>
    <dbReference type="NCBI Taxonomy" id="425006"/>
    <lineage>
        <taxon>Bacteria</taxon>
        <taxon>Bacillati</taxon>
        <taxon>Bacillota</taxon>
        <taxon>Bacilli</taxon>
        <taxon>Bacillales</taxon>
        <taxon>Paenibacillaceae</taxon>
        <taxon>Cohnella</taxon>
    </lineage>
</organism>
<comment type="caution">
    <text evidence="1">The sequence shown here is derived from an EMBL/GenBank/DDBJ whole genome shotgun (WGS) entry which is preliminary data.</text>
</comment>
<dbReference type="Proteomes" id="UP001596108">
    <property type="component" value="Unassembled WGS sequence"/>
</dbReference>
<dbReference type="EMBL" id="JBHSNC010000009">
    <property type="protein sequence ID" value="MFC5528350.1"/>
    <property type="molecule type" value="Genomic_DNA"/>
</dbReference>
<gene>
    <name evidence="1" type="ORF">ACFPQ4_02655</name>
</gene>
<proteinExistence type="predicted"/>
<evidence type="ECO:0000313" key="2">
    <source>
        <dbReference type="Proteomes" id="UP001596108"/>
    </source>
</evidence>
<keyword evidence="2" id="KW-1185">Reference proteome</keyword>
<sequence>MDEQLNPNDAELELLNLSYNRFYDIYEEIFEDSLWGKDSYYRFSKVRDGFSIYTELLNYEPIKWVIEEMKKRRPPMESEISSELFKFIRNLLSHFPFFNNWEEVWISKLLCNWFKEGQSIDRFLRKYSGRSEVKYRFWEPSKKKRLI</sequence>